<dbReference type="GO" id="GO:0006730">
    <property type="term" value="P:one-carbon metabolic process"/>
    <property type="evidence" value="ECO:0007669"/>
    <property type="project" value="UniProtKB-UniRule"/>
</dbReference>
<keyword evidence="12" id="KW-1185">Reference proteome</keyword>
<comment type="caution">
    <text evidence="11">The sequence shown here is derived from an EMBL/GenBank/DDBJ whole genome shotgun (WGS) entry which is preliminary data.</text>
</comment>
<feature type="binding site" evidence="5">
    <location>
        <position position="196"/>
    </location>
    <ligand>
        <name>NAD(+)</name>
        <dbReference type="ChEBI" id="CHEBI:57540"/>
    </ligand>
</feature>
<dbReference type="RefSeq" id="WP_165270472.1">
    <property type="nucleotide sequence ID" value="NZ_JAALLS010000021.1"/>
</dbReference>
<evidence type="ECO:0000256" key="2">
    <source>
        <dbReference type="ARBA" id="ARBA00022563"/>
    </source>
</evidence>
<dbReference type="PROSITE" id="PS00738">
    <property type="entry name" value="ADOHCYASE_1"/>
    <property type="match status" value="1"/>
</dbReference>
<feature type="binding site" evidence="7">
    <location>
        <begin position="227"/>
        <end position="232"/>
    </location>
    <ligand>
        <name>NAD(+)</name>
        <dbReference type="ChEBI" id="CHEBI:57540"/>
    </ligand>
</feature>
<dbReference type="PROSITE" id="PS00739">
    <property type="entry name" value="ADOHCYASE_2"/>
    <property type="match status" value="1"/>
</dbReference>
<proteinExistence type="inferred from homology"/>
<dbReference type="NCBIfam" id="TIGR00936">
    <property type="entry name" value="ahcY"/>
    <property type="match status" value="1"/>
</dbReference>
<dbReference type="InterPro" id="IPR000043">
    <property type="entry name" value="Adenosylhomocysteinase-like"/>
</dbReference>
<dbReference type="EC" id="3.13.2.1" evidence="5"/>
<dbReference type="InterPro" id="IPR020082">
    <property type="entry name" value="S-Ado-L-homoCys_hydrolase_CS"/>
</dbReference>
<feature type="binding site" evidence="5">
    <location>
        <begin position="225"/>
        <end position="230"/>
    </location>
    <ligand>
        <name>NAD(+)</name>
        <dbReference type="ChEBI" id="CHEBI:57540"/>
    </ligand>
</feature>
<dbReference type="HAMAP" id="MF_00563">
    <property type="entry name" value="AdoHcyase"/>
    <property type="match status" value="1"/>
</dbReference>
<evidence type="ECO:0000259" key="10">
    <source>
        <dbReference type="SMART" id="SM00997"/>
    </source>
</evidence>
<feature type="binding site" evidence="5 7">
    <location>
        <position position="248"/>
    </location>
    <ligand>
        <name>NAD(+)</name>
        <dbReference type="ChEBI" id="CHEBI:57540"/>
    </ligand>
</feature>
<dbReference type="GO" id="GO:0004013">
    <property type="term" value="F:adenosylhomocysteinase activity"/>
    <property type="evidence" value="ECO:0007669"/>
    <property type="project" value="UniProtKB-UniRule"/>
</dbReference>
<reference evidence="11 12" key="1">
    <citation type="submission" date="2020-02" db="EMBL/GenBank/DDBJ databases">
        <title>Aliifodinibius halophilus 2W32, complete genome.</title>
        <authorList>
            <person name="Li Y."/>
            <person name="Wu S."/>
        </authorList>
    </citation>
    <scope>NUCLEOTIDE SEQUENCE [LARGE SCALE GENOMIC DNA]</scope>
    <source>
        <strain evidence="11 12">2W32</strain>
    </source>
</reference>
<organism evidence="11 12">
    <name type="scientific">Fodinibius halophilus</name>
    <dbReference type="NCBI Taxonomy" id="1736908"/>
    <lineage>
        <taxon>Bacteria</taxon>
        <taxon>Pseudomonadati</taxon>
        <taxon>Balneolota</taxon>
        <taxon>Balneolia</taxon>
        <taxon>Balneolales</taxon>
        <taxon>Balneolaceae</taxon>
        <taxon>Fodinibius</taxon>
    </lineage>
</organism>
<evidence type="ECO:0000256" key="7">
    <source>
        <dbReference type="PIRSR" id="PIRSR001109-2"/>
    </source>
</evidence>
<dbReference type="SMART" id="SM00996">
    <property type="entry name" value="AdoHcyase"/>
    <property type="match status" value="1"/>
</dbReference>
<feature type="binding site" evidence="5 7">
    <location>
        <begin position="162"/>
        <end position="164"/>
    </location>
    <ligand>
        <name>NAD(+)</name>
        <dbReference type="ChEBI" id="CHEBI:57540"/>
    </ligand>
</feature>
<dbReference type="AlphaFoldDB" id="A0A6M1T0F0"/>
<evidence type="ECO:0000256" key="9">
    <source>
        <dbReference type="RuleBase" id="RU004166"/>
    </source>
</evidence>
<keyword evidence="5" id="KW-0963">Cytoplasm</keyword>
<comment type="pathway">
    <text evidence="5 8">Amino-acid biosynthesis; L-homocysteine biosynthesis; L-homocysteine from S-adenosyl-L-homocysteine: step 1/1.</text>
</comment>
<sequence>MAQKVKEKLPYKVKDIGLADFGRKEIRLAEAEMPGLMALREEYADEQPLKGARIAGCLHMTIQTAVLIETLIELGAEVQWSSCNIFSTQDHAAAAIADQDIPVYAWKGMNEEEFWWCIEQTIFFEDDEPLNMILDDGGDLTKLVHEDYPELLDGINGISEETTTGVNRLYKMAKEGTLGAPAINVNDSVTKSKFDNKYGCRESCVDAVKRATDIMLAGKVAVVAGFGDVGKGSAASLRGAGARVIVTEIDPICALQAAMEGYEVMKMDDAIPKADIVVTATGNKDIITDRHFKKMNDKTIVGNIGHFDNEIDVAWLKENSERDNLKPQVDLFKLDENGKEIILLSEGRLMNLGNATGHPSFVMSNSFTNQTLAQIALWQRPEDFDLEVSVLPKDLDEKVARLHLKKIGVELEELTDEQAEYIDVPKGGPYKPEHYRY</sequence>
<dbReference type="Pfam" id="PF00670">
    <property type="entry name" value="AdoHcyase_NAD"/>
    <property type="match status" value="1"/>
</dbReference>
<feature type="binding site" evidence="5 6">
    <location>
        <position position="136"/>
    </location>
    <ligand>
        <name>substrate</name>
    </ligand>
</feature>
<dbReference type="PANTHER" id="PTHR23420">
    <property type="entry name" value="ADENOSYLHOMOCYSTEINASE"/>
    <property type="match status" value="1"/>
</dbReference>
<dbReference type="Gene3D" id="3.40.50.720">
    <property type="entry name" value="NAD(P)-binding Rossmann-like Domain"/>
    <property type="match status" value="1"/>
</dbReference>
<dbReference type="NCBIfam" id="NF004005">
    <property type="entry name" value="PRK05476.2-3"/>
    <property type="match status" value="1"/>
</dbReference>
<feature type="binding site" evidence="5 6">
    <location>
        <position position="61"/>
    </location>
    <ligand>
        <name>substrate</name>
    </ligand>
</feature>
<dbReference type="Gene3D" id="3.40.50.1480">
    <property type="entry name" value="Adenosylhomocysteinase-like"/>
    <property type="match status" value="3"/>
</dbReference>
<dbReference type="InterPro" id="IPR015878">
    <property type="entry name" value="Ado_hCys_hydrolase_NAD-bd"/>
</dbReference>
<dbReference type="GO" id="GO:0005829">
    <property type="term" value="C:cytosol"/>
    <property type="evidence" value="ECO:0007669"/>
    <property type="project" value="TreeGrafter"/>
</dbReference>
<feature type="binding site" evidence="7">
    <location>
        <position position="358"/>
    </location>
    <ligand>
        <name>NAD(+)</name>
        <dbReference type="ChEBI" id="CHEBI:57540"/>
    </ligand>
</feature>
<comment type="subcellular location">
    <subcellularLocation>
        <location evidence="5">Cytoplasm</location>
    </subcellularLocation>
</comment>
<comment type="cofactor">
    <cofactor evidence="5 7 8">
        <name>NAD(+)</name>
        <dbReference type="ChEBI" id="CHEBI:57540"/>
    </cofactor>
    <text evidence="5 7 8">Binds 1 NAD(+) per subunit.</text>
</comment>
<dbReference type="CDD" id="cd00401">
    <property type="entry name" value="SAHH"/>
    <property type="match status" value="1"/>
</dbReference>
<evidence type="ECO:0000256" key="8">
    <source>
        <dbReference type="RuleBase" id="RU000548"/>
    </source>
</evidence>
<feature type="binding site" evidence="5 7">
    <location>
        <begin position="304"/>
        <end position="306"/>
    </location>
    <ligand>
        <name>NAD(+)</name>
        <dbReference type="ChEBI" id="CHEBI:57540"/>
    </ligand>
</feature>
<dbReference type="EMBL" id="JAALLS010000021">
    <property type="protein sequence ID" value="NGP89578.1"/>
    <property type="molecule type" value="Genomic_DNA"/>
</dbReference>
<dbReference type="InterPro" id="IPR042172">
    <property type="entry name" value="Adenosylhomocyst_ase-like_sf"/>
</dbReference>
<comment type="catalytic activity">
    <reaction evidence="5 8">
        <text>S-adenosyl-L-homocysteine + H2O = L-homocysteine + adenosine</text>
        <dbReference type="Rhea" id="RHEA:21708"/>
        <dbReference type="ChEBI" id="CHEBI:15377"/>
        <dbReference type="ChEBI" id="CHEBI:16335"/>
        <dbReference type="ChEBI" id="CHEBI:57856"/>
        <dbReference type="ChEBI" id="CHEBI:58199"/>
        <dbReference type="EC" id="3.13.2.1"/>
    </reaction>
</comment>
<dbReference type="UniPathway" id="UPA00314">
    <property type="reaction ID" value="UER00076"/>
</dbReference>
<keyword evidence="2 5" id="KW-0554">One-carbon metabolism</keyword>
<comment type="similarity">
    <text evidence="1 5 9">Belongs to the adenosylhomocysteinase family.</text>
</comment>
<comment type="function">
    <text evidence="5">May play a key role in the regulation of the intracellular concentration of adenosylhomocysteine.</text>
</comment>
<dbReference type="Proteomes" id="UP000479132">
    <property type="component" value="Unassembled WGS sequence"/>
</dbReference>
<dbReference type="PANTHER" id="PTHR23420:SF0">
    <property type="entry name" value="ADENOSYLHOMOCYSTEINASE"/>
    <property type="match status" value="1"/>
</dbReference>
<protein>
    <recommendedName>
        <fullName evidence="5">Adenosylhomocysteinase</fullName>
        <ecNumber evidence="5">3.13.2.1</ecNumber>
    </recommendedName>
    <alternativeName>
        <fullName evidence="5">S-adenosyl-L-homocysteine hydrolase</fullName>
        <shortName evidence="5">AdoHcyase</shortName>
    </alternativeName>
</protein>
<feature type="binding site" evidence="5 6">
    <location>
        <position position="161"/>
    </location>
    <ligand>
        <name>substrate</name>
    </ligand>
</feature>
<dbReference type="SUPFAM" id="SSF52283">
    <property type="entry name" value="Formate/glycerate dehydrogenase catalytic domain-like"/>
    <property type="match status" value="1"/>
</dbReference>
<dbReference type="FunFam" id="3.40.50.1480:FF:000004">
    <property type="entry name" value="Adenosylhomocysteinase"/>
    <property type="match status" value="1"/>
</dbReference>
<keyword evidence="4 5" id="KW-0520">NAD</keyword>
<evidence type="ECO:0000256" key="5">
    <source>
        <dbReference type="HAMAP-Rule" id="MF_00563"/>
    </source>
</evidence>
<dbReference type="Pfam" id="PF05221">
    <property type="entry name" value="AdoHcyase"/>
    <property type="match status" value="1"/>
</dbReference>
<feature type="domain" description="S-adenosyl-L-homocysteine hydrolase NAD binding" evidence="10">
    <location>
        <begin position="196"/>
        <end position="357"/>
    </location>
</feature>
<evidence type="ECO:0000313" key="12">
    <source>
        <dbReference type="Proteomes" id="UP000479132"/>
    </source>
</evidence>
<feature type="binding site" evidence="5">
    <location>
        <position position="283"/>
    </location>
    <ligand>
        <name>NAD(+)</name>
        <dbReference type="ChEBI" id="CHEBI:57540"/>
    </ligand>
</feature>
<evidence type="ECO:0000256" key="6">
    <source>
        <dbReference type="PIRSR" id="PIRSR001109-1"/>
    </source>
</evidence>
<dbReference type="GO" id="GO:0033353">
    <property type="term" value="P:S-adenosylmethionine cycle"/>
    <property type="evidence" value="ECO:0007669"/>
    <property type="project" value="TreeGrafter"/>
</dbReference>
<keyword evidence="3 5" id="KW-0378">Hydrolase</keyword>
<dbReference type="SMART" id="SM00997">
    <property type="entry name" value="AdoHcyase_NAD"/>
    <property type="match status" value="1"/>
</dbReference>
<feature type="binding site" evidence="5 7">
    <location>
        <position position="351"/>
    </location>
    <ligand>
        <name>NAD(+)</name>
        <dbReference type="ChEBI" id="CHEBI:57540"/>
    </ligand>
</feature>
<dbReference type="SUPFAM" id="SSF51735">
    <property type="entry name" value="NAD(P)-binding Rossmann-fold domains"/>
    <property type="match status" value="1"/>
</dbReference>
<evidence type="ECO:0000313" key="11">
    <source>
        <dbReference type="EMBL" id="NGP89578.1"/>
    </source>
</evidence>
<feature type="binding site" evidence="5 6">
    <location>
        <position position="191"/>
    </location>
    <ligand>
        <name>substrate</name>
    </ligand>
</feature>
<evidence type="ECO:0000256" key="3">
    <source>
        <dbReference type="ARBA" id="ARBA00022801"/>
    </source>
</evidence>
<evidence type="ECO:0000256" key="4">
    <source>
        <dbReference type="ARBA" id="ARBA00023027"/>
    </source>
</evidence>
<dbReference type="InterPro" id="IPR036291">
    <property type="entry name" value="NAD(P)-bd_dom_sf"/>
</dbReference>
<dbReference type="GO" id="GO:0071269">
    <property type="term" value="P:L-homocysteine biosynthetic process"/>
    <property type="evidence" value="ECO:0007669"/>
    <property type="project" value="UniProtKB-UniRule"/>
</dbReference>
<name>A0A6M1T0F0_9BACT</name>
<feature type="binding site" evidence="5 6">
    <location>
        <position position="195"/>
    </location>
    <ligand>
        <name>substrate</name>
    </ligand>
</feature>
<dbReference type="PIRSF" id="PIRSF001109">
    <property type="entry name" value="Ad_hcy_hydrolase"/>
    <property type="match status" value="1"/>
</dbReference>
<gene>
    <name evidence="5" type="primary">ahcY</name>
    <name evidence="11" type="ORF">G3569_14560</name>
</gene>
<dbReference type="FunFam" id="3.40.50.720:FF:000004">
    <property type="entry name" value="Adenosylhomocysteinase"/>
    <property type="match status" value="1"/>
</dbReference>
<evidence type="ECO:0000256" key="1">
    <source>
        <dbReference type="ARBA" id="ARBA00007122"/>
    </source>
</evidence>
<accession>A0A6M1T0F0</accession>